<accession>A0A650CVS7</accession>
<feature type="transmembrane region" description="Helical" evidence="1">
    <location>
        <begin position="21"/>
        <end position="40"/>
    </location>
</feature>
<keyword evidence="1" id="KW-0812">Transmembrane</keyword>
<reference evidence="4 5" key="2">
    <citation type="submission" date="2019-10" db="EMBL/GenBank/DDBJ databases">
        <title>Genome Sequences from Six Type Strain Members of the Archaeal Family Sulfolobaceae: Acidianus ambivalens, Acidianus infernus, Metallosphaera prunae, Stygiolobus azoricus, Sulfolobus metallicus, and Sulfurisphaera ohwakuensis.</title>
        <authorList>
            <person name="Counts J.A."/>
            <person name="Kelly R.M."/>
        </authorList>
    </citation>
    <scope>NUCLEOTIDE SEQUENCE [LARGE SCALE GENOMIC DNA]</scope>
    <source>
        <strain evidence="4 5">LEI 10</strain>
    </source>
</reference>
<evidence type="ECO:0000313" key="3">
    <source>
        <dbReference type="EMBL" id="MQL55888.1"/>
    </source>
</evidence>
<organism evidence="4 5">
    <name type="scientific">Acidianus ambivalens</name>
    <name type="common">Desulfurolobus ambivalens</name>
    <dbReference type="NCBI Taxonomy" id="2283"/>
    <lineage>
        <taxon>Archaea</taxon>
        <taxon>Thermoproteota</taxon>
        <taxon>Thermoprotei</taxon>
        <taxon>Sulfolobales</taxon>
        <taxon>Sulfolobaceae</taxon>
        <taxon>Acidianus</taxon>
    </lineage>
</organism>
<protein>
    <submittedName>
        <fullName evidence="4">DUF2070 family protein</fullName>
    </submittedName>
</protein>
<feature type="transmembrane region" description="Helical" evidence="1">
    <location>
        <begin position="112"/>
        <end position="144"/>
    </location>
</feature>
<dbReference type="EMBL" id="CP045482">
    <property type="protein sequence ID" value="QGR21547.1"/>
    <property type="molecule type" value="Genomic_DNA"/>
</dbReference>
<dbReference type="EMBL" id="WHYS01000002">
    <property type="protein sequence ID" value="MQL55888.1"/>
    <property type="molecule type" value="Genomic_DNA"/>
</dbReference>
<name>A0A650CVS7_ACIAM</name>
<feature type="domain" description="DUF2070" evidence="2">
    <location>
        <begin position="53"/>
        <end position="559"/>
    </location>
</feature>
<dbReference type="Pfam" id="PF09843">
    <property type="entry name" value="DUF2070"/>
    <property type="match status" value="1"/>
</dbReference>
<dbReference type="Proteomes" id="UP000474054">
    <property type="component" value="Unassembled WGS sequence"/>
</dbReference>
<evidence type="ECO:0000256" key="1">
    <source>
        <dbReference type="SAM" id="Phobius"/>
    </source>
</evidence>
<proteinExistence type="predicted"/>
<keyword evidence="5" id="KW-1185">Reference proteome</keyword>
<evidence type="ECO:0000313" key="5">
    <source>
        <dbReference type="Proteomes" id="UP000426328"/>
    </source>
</evidence>
<reference evidence="3 6" key="1">
    <citation type="submission" date="2019-10" db="EMBL/GenBank/DDBJ databases">
        <title>Comparative genomics of sulfur disproportionating microorganisms.</title>
        <authorList>
            <person name="Ward L.M."/>
            <person name="Bertran E."/>
            <person name="Johnston D."/>
        </authorList>
    </citation>
    <scope>NUCLEOTIDE SEQUENCE [LARGE SCALE GENOMIC DNA]</scope>
    <source>
        <strain evidence="3 6">DSM 3772</strain>
    </source>
</reference>
<evidence type="ECO:0000259" key="2">
    <source>
        <dbReference type="Pfam" id="PF09843"/>
    </source>
</evidence>
<feature type="transmembrane region" description="Helical" evidence="1">
    <location>
        <begin position="88"/>
        <end position="106"/>
    </location>
</feature>
<dbReference type="InterPro" id="IPR019204">
    <property type="entry name" value="DUF2070_membrane"/>
</dbReference>
<dbReference type="AlphaFoldDB" id="A0A650CVS7"/>
<evidence type="ECO:0000313" key="4">
    <source>
        <dbReference type="EMBL" id="QGR21547.1"/>
    </source>
</evidence>
<sequence>MISTFYLLYLQLHKDRNQTTYCALVYLLLTFLCQSIYYPLANLLIVDSEKLTRKYYSKLISLPSARILLFIDVIEGAIIAFRGLEIGILFFYSFLIYSVSLLAILGKRIRTALTLISIFSAAYLILSLFPIPYVFIFGTFIPLVNYSLLVDYNEKISVTLASIASLIPSIILADLTILGIVYVIAVGISSYVYVALINRKGNKIVGISSLKIVRPFLRALNYNKNAELEEFLDKISIPSVLNILTVKINETYLVLPQIHFGMYGEIGSSKFPYHVEEVIPNSFVFHGPGSHEIDLTSSKESKRIAQEILNTRFEKANFTGITQEMLGDFKITTLNFDKFTLSFVERPLKGIDDLPGALWRDMISTNNFLVDCHNETLIDEIGRKEYVTLKNFIYSKERYLGNRKLKIGYAEGEVNCEGLCKNKVRVLSFYSPEEDKKVSIIYLYANNACHGLREKIEQNLSDLTNAILVTPDDHSCTAMSFGNLYQPATLCEQLIIRSRELVKESLEKMEDVNNIEYGIIKVKTRVIGKVVSSMVDGLEKVGGFAMKTFWIPIIIPYVILVVFLFIHEIFKI</sequence>
<feature type="transmembrane region" description="Helical" evidence="1">
    <location>
        <begin position="549"/>
        <end position="570"/>
    </location>
</feature>
<feature type="transmembrane region" description="Helical" evidence="1">
    <location>
        <begin position="179"/>
        <end position="197"/>
    </location>
</feature>
<evidence type="ECO:0000313" key="6">
    <source>
        <dbReference type="Proteomes" id="UP000474054"/>
    </source>
</evidence>
<dbReference type="Proteomes" id="UP000426328">
    <property type="component" value="Chromosome"/>
</dbReference>
<gene>
    <name evidence="4" type="ORF">D1866_05755</name>
    <name evidence="3" type="ORF">GFB69_09070</name>
</gene>
<keyword evidence="1" id="KW-0472">Membrane</keyword>
<feature type="transmembrane region" description="Helical" evidence="1">
    <location>
        <begin position="60"/>
        <end position="81"/>
    </location>
</feature>
<feature type="transmembrane region" description="Helical" evidence="1">
    <location>
        <begin position="156"/>
        <end position="173"/>
    </location>
</feature>
<dbReference type="KEGG" id="aamb:D1866_05755"/>
<keyword evidence="1" id="KW-1133">Transmembrane helix</keyword>